<dbReference type="PANTHER" id="PTHR48106">
    <property type="entry name" value="QUINONE OXIDOREDUCTASE PIG3-RELATED"/>
    <property type="match status" value="1"/>
</dbReference>
<dbReference type="InterPro" id="IPR013149">
    <property type="entry name" value="ADH-like_C"/>
</dbReference>
<dbReference type="EMBL" id="JAESVB010000027">
    <property type="protein sequence ID" value="MCB8878214.1"/>
    <property type="molecule type" value="Genomic_DNA"/>
</dbReference>
<reference evidence="4" key="1">
    <citation type="journal article" date="2021" name="Microorganisms">
        <title>Acidisoma silvae sp. nov. and Acidisomacellulosilytica sp. nov., Two Acidophilic Bacteria Isolated from Decaying Wood, Hydrolyzing Cellulose and Producing Poly-3-hydroxybutyrate.</title>
        <authorList>
            <person name="Mieszkin S."/>
            <person name="Pouder E."/>
            <person name="Uroz S."/>
            <person name="Simon-Colin C."/>
            <person name="Alain K."/>
        </authorList>
    </citation>
    <scope>NUCLEOTIDE SEQUENCE</scope>
    <source>
        <strain evidence="4">HW T2.11</strain>
    </source>
</reference>
<organism evidence="4 5">
    <name type="scientific">Acidisoma silvae</name>
    <dbReference type="NCBI Taxonomy" id="2802396"/>
    <lineage>
        <taxon>Bacteria</taxon>
        <taxon>Pseudomonadati</taxon>
        <taxon>Pseudomonadota</taxon>
        <taxon>Alphaproteobacteria</taxon>
        <taxon>Acetobacterales</taxon>
        <taxon>Acidocellaceae</taxon>
        <taxon>Acidisoma</taxon>
    </lineage>
</organism>
<dbReference type="SUPFAM" id="SSF51735">
    <property type="entry name" value="NAD(P)-binding Rossmann-fold domains"/>
    <property type="match status" value="1"/>
</dbReference>
<dbReference type="Gene3D" id="3.40.50.720">
    <property type="entry name" value="NAD(P)-binding Rossmann-like Domain"/>
    <property type="match status" value="1"/>
</dbReference>
<dbReference type="GO" id="GO:0035925">
    <property type="term" value="F:mRNA 3'-UTR AU-rich region binding"/>
    <property type="evidence" value="ECO:0007669"/>
    <property type="project" value="TreeGrafter"/>
</dbReference>
<dbReference type="Pfam" id="PF00107">
    <property type="entry name" value="ADH_zinc_N"/>
    <property type="match status" value="1"/>
</dbReference>
<comment type="caution">
    <text evidence="4">The sequence shown here is derived from an EMBL/GenBank/DDBJ whole genome shotgun (WGS) entry which is preliminary data.</text>
</comment>
<dbReference type="SMART" id="SM00829">
    <property type="entry name" value="PKS_ER"/>
    <property type="match status" value="1"/>
</dbReference>
<dbReference type="InterPro" id="IPR011032">
    <property type="entry name" value="GroES-like_sf"/>
</dbReference>
<feature type="domain" description="Enoyl reductase (ER)" evidence="3">
    <location>
        <begin position="11"/>
        <end position="316"/>
    </location>
</feature>
<keyword evidence="2" id="KW-0560">Oxidoreductase</keyword>
<evidence type="ECO:0000313" key="4">
    <source>
        <dbReference type="EMBL" id="MCB8878214.1"/>
    </source>
</evidence>
<accession>A0A963YWN0</accession>
<dbReference type="Pfam" id="PF08240">
    <property type="entry name" value="ADH_N"/>
    <property type="match status" value="1"/>
</dbReference>
<dbReference type="RefSeq" id="WP_227323860.1">
    <property type="nucleotide sequence ID" value="NZ_JAESVB010000027.1"/>
</dbReference>
<evidence type="ECO:0000313" key="5">
    <source>
        <dbReference type="Proteomes" id="UP000708298"/>
    </source>
</evidence>
<dbReference type="PANTHER" id="PTHR48106:SF13">
    <property type="entry name" value="QUINONE OXIDOREDUCTASE-RELATED"/>
    <property type="match status" value="1"/>
</dbReference>
<dbReference type="AlphaFoldDB" id="A0A963YWN0"/>
<evidence type="ECO:0000256" key="2">
    <source>
        <dbReference type="ARBA" id="ARBA00023002"/>
    </source>
</evidence>
<dbReference type="InterPro" id="IPR020843">
    <property type="entry name" value="ER"/>
</dbReference>
<dbReference type="Proteomes" id="UP000708298">
    <property type="component" value="Unassembled WGS sequence"/>
</dbReference>
<dbReference type="InterPro" id="IPR036291">
    <property type="entry name" value="NAD(P)-bd_dom_sf"/>
</dbReference>
<evidence type="ECO:0000256" key="1">
    <source>
        <dbReference type="ARBA" id="ARBA00022857"/>
    </source>
</evidence>
<name>A0A963YWN0_9PROT</name>
<keyword evidence="1" id="KW-0521">NADP</keyword>
<evidence type="ECO:0000259" key="3">
    <source>
        <dbReference type="SMART" id="SM00829"/>
    </source>
</evidence>
<dbReference type="GO" id="GO:0005829">
    <property type="term" value="C:cytosol"/>
    <property type="evidence" value="ECO:0007669"/>
    <property type="project" value="TreeGrafter"/>
</dbReference>
<dbReference type="InterPro" id="IPR013154">
    <property type="entry name" value="ADH-like_N"/>
</dbReference>
<dbReference type="SUPFAM" id="SSF50129">
    <property type="entry name" value="GroES-like"/>
    <property type="match status" value="1"/>
</dbReference>
<sequence>MANVIRIHEHGTPSVMRLEAEDIRAPAHGEVCLRQEAIGVNYVDTMVRDGRFGLPLPVVLGFEGAGVVTSIGTGVTGYSIGDRVGYFFSAGGYASERVIDANALIALPQDITTEQAATFLAKGLTAWMGLRALHELRRGEVVLVQGASGGVGSILSRWARVIGATVIGVASSVDKLPKVQAGADHALCSGDPLFNDKVRAVAPDGVDTVYDMVGQATFAQTVQSVRDGGKIVTIGAASGKPQFDAAALAVRDVEVKGGGTPQYVNDETVATASAELFKAIRENLFGDLAVSRYSLADAAQAHHDQERRLLTGLPILVP</sequence>
<protein>
    <submittedName>
        <fullName evidence="4">Zinc-binding dehydrogenase</fullName>
    </submittedName>
</protein>
<reference evidence="4" key="2">
    <citation type="submission" date="2021-01" db="EMBL/GenBank/DDBJ databases">
        <authorList>
            <person name="Mieszkin S."/>
            <person name="Pouder E."/>
            <person name="Alain K."/>
        </authorList>
    </citation>
    <scope>NUCLEOTIDE SEQUENCE</scope>
    <source>
        <strain evidence="4">HW T2.11</strain>
    </source>
</reference>
<dbReference type="GO" id="GO:0003960">
    <property type="term" value="F:quinone reductase (NADPH) activity"/>
    <property type="evidence" value="ECO:0007669"/>
    <property type="project" value="TreeGrafter"/>
</dbReference>
<keyword evidence="5" id="KW-1185">Reference proteome</keyword>
<gene>
    <name evidence="4" type="ORF">ASILVAE211_23725</name>
</gene>
<dbReference type="Gene3D" id="3.90.180.10">
    <property type="entry name" value="Medium-chain alcohol dehydrogenases, catalytic domain"/>
    <property type="match status" value="1"/>
</dbReference>
<proteinExistence type="predicted"/>
<dbReference type="GO" id="GO:0070402">
    <property type="term" value="F:NADPH binding"/>
    <property type="evidence" value="ECO:0007669"/>
    <property type="project" value="TreeGrafter"/>
</dbReference>